<evidence type="ECO:0000256" key="1">
    <source>
        <dbReference type="SAM" id="MobiDB-lite"/>
    </source>
</evidence>
<proteinExistence type="predicted"/>
<dbReference type="RefSeq" id="WP_082222373.1">
    <property type="nucleotide sequence ID" value="NZ_CP033367.1"/>
</dbReference>
<protein>
    <submittedName>
        <fullName evidence="2">Uncharacterized protein</fullName>
    </submittedName>
</protein>
<accession>A0A6M7WUF9</accession>
<dbReference type="GeneID" id="66686269"/>
<organism evidence="2 3">
    <name type="scientific">Mesorhizobium loti R88b</name>
    <dbReference type="NCBI Taxonomy" id="935548"/>
    <lineage>
        <taxon>Bacteria</taxon>
        <taxon>Pseudomonadati</taxon>
        <taxon>Pseudomonadota</taxon>
        <taxon>Alphaproteobacteria</taxon>
        <taxon>Hyphomicrobiales</taxon>
        <taxon>Phyllobacteriaceae</taxon>
        <taxon>Mesorhizobium</taxon>
    </lineage>
</organism>
<dbReference type="Proteomes" id="UP000503017">
    <property type="component" value="Chromosome"/>
</dbReference>
<evidence type="ECO:0000313" key="2">
    <source>
        <dbReference type="EMBL" id="QKD05752.1"/>
    </source>
</evidence>
<sequence>MRHELQAALGHLLEVLKAGGVVLQYPARKSAIEQELTRFDAHMRYVSDNTRRKRCRVVEGFLVEHFDEQPISMATVSATSIRRFVLGKQGRRPATVAANGVIIGLLSALPQHVRRLGRRSEGRDPQGRTLAVGITA</sequence>
<feature type="region of interest" description="Disordered" evidence="1">
    <location>
        <begin position="117"/>
        <end position="136"/>
    </location>
</feature>
<name>A0A6M7WUF9_RHILI</name>
<dbReference type="AlphaFoldDB" id="A0A6M7WUF9"/>
<reference evidence="2 3" key="1">
    <citation type="submission" date="2018-10" db="EMBL/GenBank/DDBJ databases">
        <authorList>
            <person name="Perry B.J."/>
            <person name="Sullivan J.T."/>
            <person name="Murphy R.J.T."/>
            <person name="Ramsay J.P."/>
            <person name="Ronson C.W."/>
        </authorList>
    </citation>
    <scope>NUCLEOTIDE SEQUENCE [LARGE SCALE GENOMIC DNA]</scope>
    <source>
        <strain evidence="2 3">R88b</strain>
    </source>
</reference>
<gene>
    <name evidence="2" type="ORF">EB235_33410</name>
</gene>
<evidence type="ECO:0000313" key="3">
    <source>
        <dbReference type="Proteomes" id="UP000503017"/>
    </source>
</evidence>
<dbReference type="EMBL" id="CP033367">
    <property type="protein sequence ID" value="QKD05752.1"/>
    <property type="molecule type" value="Genomic_DNA"/>
</dbReference>